<dbReference type="EMBL" id="RWGY01000007">
    <property type="protein sequence ID" value="TVU41700.1"/>
    <property type="molecule type" value="Genomic_DNA"/>
</dbReference>
<organism evidence="1 2">
    <name type="scientific">Eragrostis curvula</name>
    <name type="common">weeping love grass</name>
    <dbReference type="NCBI Taxonomy" id="38414"/>
    <lineage>
        <taxon>Eukaryota</taxon>
        <taxon>Viridiplantae</taxon>
        <taxon>Streptophyta</taxon>
        <taxon>Embryophyta</taxon>
        <taxon>Tracheophyta</taxon>
        <taxon>Spermatophyta</taxon>
        <taxon>Magnoliopsida</taxon>
        <taxon>Liliopsida</taxon>
        <taxon>Poales</taxon>
        <taxon>Poaceae</taxon>
        <taxon>PACMAD clade</taxon>
        <taxon>Chloridoideae</taxon>
        <taxon>Eragrostideae</taxon>
        <taxon>Eragrostidinae</taxon>
        <taxon>Eragrostis</taxon>
    </lineage>
</organism>
<evidence type="ECO:0000313" key="2">
    <source>
        <dbReference type="Proteomes" id="UP000324897"/>
    </source>
</evidence>
<gene>
    <name evidence="1" type="ORF">EJB05_15243</name>
</gene>
<evidence type="ECO:0000313" key="1">
    <source>
        <dbReference type="EMBL" id="TVU41700.1"/>
    </source>
</evidence>
<feature type="non-terminal residue" evidence="1">
    <location>
        <position position="1"/>
    </location>
</feature>
<protein>
    <submittedName>
        <fullName evidence="1">Uncharacterized protein</fullName>
    </submittedName>
</protein>
<proteinExistence type="predicted"/>
<sequence>MAAAAAAAAAEVRRILPCASQRRSLSAASARPFLRASPWRRFIPFYRDADEKTSECTRVLLGGHGRPQLSSGLGAQHRSSKSLSMVSEELVESGNLLQCGGHMDARDMLVELLQQALSLGVSSHKA</sequence>
<keyword evidence="2" id="KW-1185">Reference proteome</keyword>
<feature type="non-terminal residue" evidence="1">
    <location>
        <position position="126"/>
    </location>
</feature>
<name>A0A5J9W301_9POAL</name>
<reference evidence="1 2" key="1">
    <citation type="journal article" date="2019" name="Sci. Rep.">
        <title>A high-quality genome of Eragrostis curvula grass provides insights into Poaceae evolution and supports new strategies to enhance forage quality.</title>
        <authorList>
            <person name="Carballo J."/>
            <person name="Santos B.A.C.M."/>
            <person name="Zappacosta D."/>
            <person name="Garbus I."/>
            <person name="Selva J.P."/>
            <person name="Gallo C.A."/>
            <person name="Diaz A."/>
            <person name="Albertini E."/>
            <person name="Caccamo M."/>
            <person name="Echenique V."/>
        </authorList>
    </citation>
    <scope>NUCLEOTIDE SEQUENCE [LARGE SCALE GENOMIC DNA]</scope>
    <source>
        <strain evidence="2">cv. Victoria</strain>
        <tissue evidence="1">Leaf</tissue>
    </source>
</reference>
<comment type="caution">
    <text evidence="1">The sequence shown here is derived from an EMBL/GenBank/DDBJ whole genome shotgun (WGS) entry which is preliminary data.</text>
</comment>
<dbReference type="Proteomes" id="UP000324897">
    <property type="component" value="Chromosome 4"/>
</dbReference>
<dbReference type="Gramene" id="TVU41700">
    <property type="protein sequence ID" value="TVU41700"/>
    <property type="gene ID" value="EJB05_15243"/>
</dbReference>
<accession>A0A5J9W301</accession>
<dbReference type="AlphaFoldDB" id="A0A5J9W301"/>